<gene>
    <name evidence="16" type="ORF">CRV06_02735</name>
</gene>
<dbReference type="Pfam" id="PF02518">
    <property type="entry name" value="HATPase_c"/>
    <property type="match status" value="1"/>
</dbReference>
<dbReference type="SMART" id="SM00091">
    <property type="entry name" value="PAS"/>
    <property type="match status" value="1"/>
</dbReference>
<dbReference type="PANTHER" id="PTHR43065:SF46">
    <property type="entry name" value="C4-DICARBOXYLATE TRANSPORT SENSOR PROTEIN DCTB"/>
    <property type="match status" value="1"/>
</dbReference>
<evidence type="ECO:0000256" key="3">
    <source>
        <dbReference type="ARBA" id="ARBA00012438"/>
    </source>
</evidence>
<evidence type="ECO:0000256" key="1">
    <source>
        <dbReference type="ARBA" id="ARBA00000085"/>
    </source>
</evidence>
<feature type="domain" description="PAS" evidence="13">
    <location>
        <begin position="234"/>
        <end position="280"/>
    </location>
</feature>
<evidence type="ECO:0000259" key="15">
    <source>
        <dbReference type="PROSITE" id="PS50885"/>
    </source>
</evidence>
<dbReference type="SMART" id="SM00387">
    <property type="entry name" value="HATPase_c"/>
    <property type="match status" value="1"/>
</dbReference>
<keyword evidence="7" id="KW-0418">Kinase</keyword>
<keyword evidence="5" id="KW-0808">Transferase</keyword>
<feature type="domain" description="Histidine kinase" evidence="12">
    <location>
        <begin position="379"/>
        <end position="600"/>
    </location>
</feature>
<dbReference type="CDD" id="cd00130">
    <property type="entry name" value="PAS"/>
    <property type="match status" value="1"/>
</dbReference>
<keyword evidence="9" id="KW-0902">Two-component regulatory system</keyword>
<dbReference type="PRINTS" id="PR00344">
    <property type="entry name" value="BCTRLSENSOR"/>
</dbReference>
<dbReference type="Gene3D" id="1.10.287.130">
    <property type="match status" value="1"/>
</dbReference>
<dbReference type="SUPFAM" id="SSF47384">
    <property type="entry name" value="Homodimeric domain of signal transducing histidine kinase"/>
    <property type="match status" value="1"/>
</dbReference>
<dbReference type="PROSITE" id="PS50885">
    <property type="entry name" value="HAMP"/>
    <property type="match status" value="1"/>
</dbReference>
<comment type="subcellular location">
    <subcellularLocation>
        <location evidence="2">Membrane</location>
    </subcellularLocation>
</comment>
<evidence type="ECO:0000256" key="4">
    <source>
        <dbReference type="ARBA" id="ARBA00022553"/>
    </source>
</evidence>
<name>A0A4Q0Y1G0_9BACT</name>
<dbReference type="NCBIfam" id="TIGR00229">
    <property type="entry name" value="sensory_box"/>
    <property type="match status" value="1"/>
</dbReference>
<dbReference type="PANTHER" id="PTHR43065">
    <property type="entry name" value="SENSOR HISTIDINE KINASE"/>
    <property type="match status" value="1"/>
</dbReference>
<dbReference type="SMART" id="SM00086">
    <property type="entry name" value="PAC"/>
    <property type="match status" value="1"/>
</dbReference>
<evidence type="ECO:0000259" key="12">
    <source>
        <dbReference type="PROSITE" id="PS50109"/>
    </source>
</evidence>
<dbReference type="InterPro" id="IPR003660">
    <property type="entry name" value="HAMP_dom"/>
</dbReference>
<keyword evidence="6" id="KW-0547">Nucleotide-binding</keyword>
<dbReference type="Gene3D" id="3.30.450.20">
    <property type="entry name" value="PAS domain"/>
    <property type="match status" value="1"/>
</dbReference>
<dbReference type="SMART" id="SM00388">
    <property type="entry name" value="HisKA"/>
    <property type="match status" value="1"/>
</dbReference>
<dbReference type="InterPro" id="IPR003661">
    <property type="entry name" value="HisK_dim/P_dom"/>
</dbReference>
<dbReference type="PROSITE" id="PS50112">
    <property type="entry name" value="PAS"/>
    <property type="match status" value="1"/>
</dbReference>
<keyword evidence="8" id="KW-0067">ATP-binding</keyword>
<protein>
    <recommendedName>
        <fullName evidence="3">histidine kinase</fullName>
        <ecNumber evidence="3">2.7.13.3</ecNumber>
    </recommendedName>
</protein>
<dbReference type="InterPro" id="IPR036890">
    <property type="entry name" value="HATPase_C_sf"/>
</dbReference>
<comment type="catalytic activity">
    <reaction evidence="1">
        <text>ATP + protein L-histidine = ADP + protein N-phospho-L-histidine.</text>
        <dbReference type="EC" id="2.7.13.3"/>
    </reaction>
</comment>
<dbReference type="PROSITE" id="PS50109">
    <property type="entry name" value="HIS_KIN"/>
    <property type="match status" value="1"/>
</dbReference>
<dbReference type="Pfam" id="PF00512">
    <property type="entry name" value="HisKA"/>
    <property type="match status" value="1"/>
</dbReference>
<dbReference type="InterPro" id="IPR004358">
    <property type="entry name" value="Sig_transdc_His_kin-like_C"/>
</dbReference>
<dbReference type="InterPro" id="IPR000700">
    <property type="entry name" value="PAS-assoc_C"/>
</dbReference>
<organism evidence="16 17">
    <name type="scientific">Halarcobacter anaerophilus</name>
    <dbReference type="NCBI Taxonomy" id="877500"/>
    <lineage>
        <taxon>Bacteria</taxon>
        <taxon>Pseudomonadati</taxon>
        <taxon>Campylobacterota</taxon>
        <taxon>Epsilonproteobacteria</taxon>
        <taxon>Campylobacterales</taxon>
        <taxon>Arcobacteraceae</taxon>
        <taxon>Halarcobacter</taxon>
    </lineage>
</organism>
<keyword evidence="4" id="KW-0597">Phosphoprotein</keyword>
<keyword evidence="11" id="KW-1133">Transmembrane helix</keyword>
<evidence type="ECO:0000313" key="16">
    <source>
        <dbReference type="EMBL" id="RXJ63877.1"/>
    </source>
</evidence>
<evidence type="ECO:0000256" key="7">
    <source>
        <dbReference type="ARBA" id="ARBA00022777"/>
    </source>
</evidence>
<keyword evidence="11" id="KW-0812">Transmembrane</keyword>
<feature type="coiled-coil region" evidence="10">
    <location>
        <begin position="219"/>
        <end position="246"/>
    </location>
</feature>
<proteinExistence type="predicted"/>
<dbReference type="InterPro" id="IPR003594">
    <property type="entry name" value="HATPase_dom"/>
</dbReference>
<evidence type="ECO:0000256" key="2">
    <source>
        <dbReference type="ARBA" id="ARBA00004370"/>
    </source>
</evidence>
<dbReference type="GO" id="GO:0016020">
    <property type="term" value="C:membrane"/>
    <property type="evidence" value="ECO:0007669"/>
    <property type="project" value="UniProtKB-SubCell"/>
</dbReference>
<dbReference type="EC" id="2.7.13.3" evidence="3"/>
<dbReference type="GO" id="GO:0005524">
    <property type="term" value="F:ATP binding"/>
    <property type="evidence" value="ECO:0007669"/>
    <property type="project" value="UniProtKB-KW"/>
</dbReference>
<feature type="domain" description="PAC" evidence="14">
    <location>
        <begin position="307"/>
        <end position="359"/>
    </location>
</feature>
<dbReference type="Gene3D" id="3.30.565.10">
    <property type="entry name" value="Histidine kinase-like ATPase, C-terminal domain"/>
    <property type="match status" value="1"/>
</dbReference>
<dbReference type="Pfam" id="PF13426">
    <property type="entry name" value="PAS_9"/>
    <property type="match status" value="1"/>
</dbReference>
<dbReference type="Proteomes" id="UP000290191">
    <property type="component" value="Unassembled WGS sequence"/>
</dbReference>
<dbReference type="InterPro" id="IPR036097">
    <property type="entry name" value="HisK_dim/P_sf"/>
</dbReference>
<feature type="transmembrane region" description="Helical" evidence="11">
    <location>
        <begin position="12"/>
        <end position="35"/>
    </location>
</feature>
<evidence type="ECO:0000313" key="17">
    <source>
        <dbReference type="Proteomes" id="UP000290191"/>
    </source>
</evidence>
<keyword evidence="11" id="KW-0472">Membrane</keyword>
<comment type="caution">
    <text evidence="16">The sequence shown here is derived from an EMBL/GenBank/DDBJ whole genome shotgun (WGS) entry which is preliminary data.</text>
</comment>
<feature type="domain" description="HAMP" evidence="15">
    <location>
        <begin position="181"/>
        <end position="234"/>
    </location>
</feature>
<dbReference type="InterPro" id="IPR001610">
    <property type="entry name" value="PAC"/>
</dbReference>
<accession>A0A4Q0Y1G0</accession>
<evidence type="ECO:0000256" key="9">
    <source>
        <dbReference type="ARBA" id="ARBA00023012"/>
    </source>
</evidence>
<evidence type="ECO:0000256" key="8">
    <source>
        <dbReference type="ARBA" id="ARBA00022840"/>
    </source>
</evidence>
<sequence>MKYKGSIRKRLISIIMLVTILTGSIGYTAFVYWYMSNQYNNTLKLSKSIGLVLSQDIAKLVLLNDISAASDIITKLKSFSALKSMVLYKLNGEPILQYNKADKTFSVDKLPDEKHRDSIIKGRDLKLYVKANYQNTNLGHIQFNFKIDTVYDVIKKDIEALLVILFIIVFSSYLLAIYFAKKFTNPILNLVSFLEKIYFTESLTNRIKIEENNEYGKLYDEVNTMLERIEKSHDELKIAAVAFETQSGMLITDKNQKILRVNKAFTKITGYSIDEVVGKTPSILKSGIHNDKFYQNMYSSLGKNLFWIGEINNRHKDGSIVNELLTIHAILDNNDQVIYYVSSFLDITAQKKAEKELKQKESLLVQQSKMAAMGEMLENIAHQWRQPLSLISTTSSGLLLRKSMDIEIPEEEEKKDLEKIGDTVKYLSETIDDFRNYFKPNKSKNLFDIKECYEKAFKLLQPKFKSLDIKVIENLESIEILGFENEFIQVIMNLLNNAKDVLEDKGVENKLIFIDIYKQNDKAVFSIKDNGQGINKDIINRVFEPYFTTKEESNGTGIGLYMSKEMVEKHMEGKLKVKNETYTYENSEYKGACFKVYLPL</sequence>
<reference evidence="16 17" key="1">
    <citation type="submission" date="2017-10" db="EMBL/GenBank/DDBJ databases">
        <title>Genomics of the genus Arcobacter.</title>
        <authorList>
            <person name="Perez-Cataluna A."/>
            <person name="Figueras M.J."/>
        </authorList>
    </citation>
    <scope>NUCLEOTIDE SEQUENCE [LARGE SCALE GENOMIC DNA]</scope>
    <source>
        <strain evidence="16 17">DSM 24636</strain>
    </source>
</reference>
<evidence type="ECO:0000256" key="6">
    <source>
        <dbReference type="ARBA" id="ARBA00022741"/>
    </source>
</evidence>
<dbReference type="SUPFAM" id="SSF55785">
    <property type="entry name" value="PYP-like sensor domain (PAS domain)"/>
    <property type="match status" value="1"/>
</dbReference>
<dbReference type="SUPFAM" id="SSF55874">
    <property type="entry name" value="ATPase domain of HSP90 chaperone/DNA topoisomerase II/histidine kinase"/>
    <property type="match status" value="1"/>
</dbReference>
<dbReference type="STRING" id="877500.GCA_000935065_03150"/>
<dbReference type="InterPro" id="IPR005467">
    <property type="entry name" value="His_kinase_dom"/>
</dbReference>
<dbReference type="InterPro" id="IPR035965">
    <property type="entry name" value="PAS-like_dom_sf"/>
</dbReference>
<evidence type="ECO:0000256" key="11">
    <source>
        <dbReference type="SAM" id="Phobius"/>
    </source>
</evidence>
<feature type="transmembrane region" description="Helical" evidence="11">
    <location>
        <begin position="160"/>
        <end position="180"/>
    </location>
</feature>
<dbReference type="InterPro" id="IPR000014">
    <property type="entry name" value="PAS"/>
</dbReference>
<keyword evidence="10" id="KW-0175">Coiled coil</keyword>
<dbReference type="PROSITE" id="PS50113">
    <property type="entry name" value="PAC"/>
    <property type="match status" value="1"/>
</dbReference>
<dbReference type="Gene3D" id="6.10.340.10">
    <property type="match status" value="1"/>
</dbReference>
<evidence type="ECO:0000256" key="5">
    <source>
        <dbReference type="ARBA" id="ARBA00022679"/>
    </source>
</evidence>
<evidence type="ECO:0000256" key="10">
    <source>
        <dbReference type="SAM" id="Coils"/>
    </source>
</evidence>
<dbReference type="GO" id="GO:0000155">
    <property type="term" value="F:phosphorelay sensor kinase activity"/>
    <property type="evidence" value="ECO:0007669"/>
    <property type="project" value="InterPro"/>
</dbReference>
<dbReference type="EMBL" id="PDKO01000002">
    <property type="protein sequence ID" value="RXJ63877.1"/>
    <property type="molecule type" value="Genomic_DNA"/>
</dbReference>
<evidence type="ECO:0000259" key="14">
    <source>
        <dbReference type="PROSITE" id="PS50113"/>
    </source>
</evidence>
<keyword evidence="17" id="KW-1185">Reference proteome</keyword>
<evidence type="ECO:0000259" key="13">
    <source>
        <dbReference type="PROSITE" id="PS50112"/>
    </source>
</evidence>
<dbReference type="AlphaFoldDB" id="A0A4Q0Y1G0"/>